<feature type="domain" description="Tyr recombinase" evidence="10">
    <location>
        <begin position="108"/>
        <end position="288"/>
    </location>
</feature>
<dbReference type="InterPro" id="IPR050090">
    <property type="entry name" value="Tyrosine_recombinase_XerCD"/>
</dbReference>
<dbReference type="Gene3D" id="1.10.150.130">
    <property type="match status" value="1"/>
</dbReference>
<dbReference type="PROSITE" id="PS51898">
    <property type="entry name" value="TYR_RECOMBINASE"/>
    <property type="match status" value="1"/>
</dbReference>
<dbReference type="Pfam" id="PF02899">
    <property type="entry name" value="Phage_int_SAM_1"/>
    <property type="match status" value="1"/>
</dbReference>
<evidence type="ECO:0000256" key="7">
    <source>
        <dbReference type="ARBA" id="ARBA00023172"/>
    </source>
</evidence>
<gene>
    <name evidence="12" type="primary">xerD2</name>
    <name evidence="9" type="synonym">xerC</name>
    <name evidence="12" type="ORF">CETAM_08245</name>
</gene>
<dbReference type="InterPro" id="IPR010998">
    <property type="entry name" value="Integrase_recombinase_N"/>
</dbReference>
<name>A0A6B8VLF2_9CORY</name>
<feature type="active site" evidence="9">
    <location>
        <position position="173"/>
    </location>
</feature>
<feature type="active site" evidence="9">
    <location>
        <position position="266"/>
    </location>
</feature>
<dbReference type="InterPro" id="IPR013762">
    <property type="entry name" value="Integrase-like_cat_sf"/>
</dbReference>
<comment type="subcellular location">
    <subcellularLocation>
        <location evidence="1 9">Cytoplasm</location>
    </subcellularLocation>
</comment>
<sequence length="294" mass="32303">MSAHKSQLEEAVEDFADHSRLVLGRSAATVRGYRSDLLDLAAHVPTFRHFTLPALRAWLALAVSEGKSRATIARRTASLRGFSSWALKQGHIDTDVAARLVTPKVNRPLPQVLNVRKAGEFVGNAASRDETEFLRDTAMLELLYATGVRVAELTGINVKDLDLTRNTVRVRGKGDKERVVPFGRAAADAVQQWLHSGRPTMAGDTPALFVGVRGGRIDPRQVRRIVEKAGRVTGQRISPHGLRHTAATHLLEGGADLRVVQEMLGHSSLQTTQIYTHVSAERLKEVYSRAHPRA</sequence>
<dbReference type="KEGG" id="ccoe:CETAM_08245"/>
<dbReference type="AlphaFoldDB" id="A0A6B8VLF2"/>
<evidence type="ECO:0000256" key="8">
    <source>
        <dbReference type="ARBA" id="ARBA00023306"/>
    </source>
</evidence>
<dbReference type="EMBL" id="CP046453">
    <property type="protein sequence ID" value="QGU04903.1"/>
    <property type="molecule type" value="Genomic_DNA"/>
</dbReference>
<dbReference type="CDD" id="cd00798">
    <property type="entry name" value="INT_XerDC_C"/>
    <property type="match status" value="1"/>
</dbReference>
<dbReference type="InterPro" id="IPR011010">
    <property type="entry name" value="DNA_brk_join_enz"/>
</dbReference>
<dbReference type="GO" id="GO:0007059">
    <property type="term" value="P:chromosome segregation"/>
    <property type="evidence" value="ECO:0007669"/>
    <property type="project" value="UniProtKB-UniRule"/>
</dbReference>
<dbReference type="GO" id="GO:0051301">
    <property type="term" value="P:cell division"/>
    <property type="evidence" value="ECO:0007669"/>
    <property type="project" value="UniProtKB-KW"/>
</dbReference>
<evidence type="ECO:0000259" key="11">
    <source>
        <dbReference type="PROSITE" id="PS51900"/>
    </source>
</evidence>
<accession>A0A6B8VLF2</accession>
<dbReference type="RefSeq" id="WP_156228411.1">
    <property type="nucleotide sequence ID" value="NZ_CP046453.1"/>
</dbReference>
<feature type="domain" description="Core-binding (CB)" evidence="11">
    <location>
        <begin position="6"/>
        <end position="87"/>
    </location>
</feature>
<feature type="active site" evidence="9">
    <location>
        <position position="240"/>
    </location>
</feature>
<comment type="subunit">
    <text evidence="9">Forms a cyclic heterotetrameric complex composed of two molecules of XerC and two molecules of XerD.</text>
</comment>
<dbReference type="Proteomes" id="UP000425178">
    <property type="component" value="Chromosome"/>
</dbReference>
<keyword evidence="6 9" id="KW-0238">DNA-binding</keyword>
<dbReference type="GO" id="GO:0009037">
    <property type="term" value="F:tyrosine-based site-specific recombinase activity"/>
    <property type="evidence" value="ECO:0007669"/>
    <property type="project" value="UniProtKB-UniRule"/>
</dbReference>
<keyword evidence="4 9" id="KW-0159">Chromosome partition</keyword>
<dbReference type="PANTHER" id="PTHR30349:SF77">
    <property type="entry name" value="TYROSINE RECOMBINASE XERC"/>
    <property type="match status" value="1"/>
</dbReference>
<evidence type="ECO:0000256" key="2">
    <source>
        <dbReference type="ARBA" id="ARBA00022490"/>
    </source>
</evidence>
<evidence type="ECO:0000256" key="5">
    <source>
        <dbReference type="ARBA" id="ARBA00022908"/>
    </source>
</evidence>
<proteinExistence type="inferred from homology"/>
<organism evidence="12 13">
    <name type="scientific">Corynebacterium comes</name>
    <dbReference type="NCBI Taxonomy" id="2675218"/>
    <lineage>
        <taxon>Bacteria</taxon>
        <taxon>Bacillati</taxon>
        <taxon>Actinomycetota</taxon>
        <taxon>Actinomycetes</taxon>
        <taxon>Mycobacteriales</taxon>
        <taxon>Corynebacteriaceae</taxon>
        <taxon>Corynebacterium</taxon>
    </lineage>
</organism>
<dbReference type="InterPro" id="IPR044068">
    <property type="entry name" value="CB"/>
</dbReference>
<dbReference type="SUPFAM" id="SSF56349">
    <property type="entry name" value="DNA breaking-rejoining enzymes"/>
    <property type="match status" value="1"/>
</dbReference>
<dbReference type="PROSITE" id="PS51900">
    <property type="entry name" value="CB"/>
    <property type="match status" value="1"/>
</dbReference>
<keyword evidence="2 9" id="KW-0963">Cytoplasm</keyword>
<evidence type="ECO:0000259" key="10">
    <source>
        <dbReference type="PROSITE" id="PS51898"/>
    </source>
</evidence>
<dbReference type="SUPFAM" id="SSF47823">
    <property type="entry name" value="lambda integrase-like, N-terminal domain"/>
    <property type="match status" value="1"/>
</dbReference>
<evidence type="ECO:0000313" key="13">
    <source>
        <dbReference type="Proteomes" id="UP000425178"/>
    </source>
</evidence>
<dbReference type="GO" id="GO:0003677">
    <property type="term" value="F:DNA binding"/>
    <property type="evidence" value="ECO:0007669"/>
    <property type="project" value="UniProtKB-UniRule"/>
</dbReference>
<dbReference type="Gene3D" id="1.10.443.10">
    <property type="entry name" value="Intergrase catalytic core"/>
    <property type="match status" value="1"/>
</dbReference>
<keyword evidence="7 9" id="KW-0233">DNA recombination</keyword>
<dbReference type="Pfam" id="PF00589">
    <property type="entry name" value="Phage_integrase"/>
    <property type="match status" value="1"/>
</dbReference>
<comment type="function">
    <text evidence="9">Site-specific tyrosine recombinase, which acts by catalyzing the cutting and rejoining of the recombining DNA molecules. The XerC-XerD complex is essential to convert dimers of the bacterial chromosome into monomers to permit their segregation at cell division. It also contributes to the segregational stability of plasmids.</text>
</comment>
<keyword evidence="5 9" id="KW-0229">DNA integration</keyword>
<dbReference type="PANTHER" id="PTHR30349">
    <property type="entry name" value="PHAGE INTEGRASE-RELATED"/>
    <property type="match status" value="1"/>
</dbReference>
<dbReference type="GO" id="GO:0006313">
    <property type="term" value="P:DNA transposition"/>
    <property type="evidence" value="ECO:0007669"/>
    <property type="project" value="UniProtKB-UniRule"/>
</dbReference>
<evidence type="ECO:0000256" key="4">
    <source>
        <dbReference type="ARBA" id="ARBA00022829"/>
    </source>
</evidence>
<evidence type="ECO:0000256" key="1">
    <source>
        <dbReference type="ARBA" id="ARBA00004496"/>
    </source>
</evidence>
<dbReference type="InterPro" id="IPR004107">
    <property type="entry name" value="Integrase_SAM-like_N"/>
</dbReference>
<keyword evidence="3 9" id="KW-0132">Cell division</keyword>
<evidence type="ECO:0000313" key="12">
    <source>
        <dbReference type="EMBL" id="QGU04903.1"/>
    </source>
</evidence>
<feature type="active site" evidence="9">
    <location>
        <position position="243"/>
    </location>
</feature>
<feature type="active site" evidence="9">
    <location>
        <position position="149"/>
    </location>
</feature>
<keyword evidence="13" id="KW-1185">Reference proteome</keyword>
<evidence type="ECO:0000256" key="9">
    <source>
        <dbReference type="HAMAP-Rule" id="MF_01808"/>
    </source>
</evidence>
<dbReference type="HAMAP" id="MF_01808">
    <property type="entry name" value="Recomb_XerC_XerD"/>
    <property type="match status" value="1"/>
</dbReference>
<dbReference type="GO" id="GO:0005737">
    <property type="term" value="C:cytoplasm"/>
    <property type="evidence" value="ECO:0007669"/>
    <property type="project" value="UniProtKB-SubCell"/>
</dbReference>
<dbReference type="InterPro" id="IPR023009">
    <property type="entry name" value="Tyrosine_recombinase_XerC/XerD"/>
</dbReference>
<reference evidence="12 13" key="1">
    <citation type="journal article" date="2021" name="Int. J. Syst. Evol. Microbiol.">
        <title>Classification of three corynebacterial strains isolated from a small paddock in North Rhine-Westphalia: proposal of &lt;i&gt;Corynebacterium kalinowskii&lt;/i&gt; sp. nov., &lt;i&gt;Corynebacterium comes&lt;/i&gt; sp. nov. and &lt;i&gt;Corynebacterium occultum&lt;/i&gt; sp. nov.</title>
        <authorList>
            <person name="Schaffert L."/>
            <person name="Ruwe M."/>
            <person name="Milse J."/>
            <person name="Hanuschka K."/>
            <person name="Ortseifen V."/>
            <person name="Droste J."/>
            <person name="Brandt D."/>
            <person name="Schl L."/>
            <person name="Kutter Y."/>
            <person name="Vinke S."/>
            <person name="Vieh P."/>
            <person name="Jacob L."/>
            <person name="L N.C."/>
            <person name="Schulte-Berndt E."/>
            <person name="Hain C."/>
            <person name="Linder M."/>
            <person name="Schmidt P."/>
            <person name="Wollenschl L."/>
            <person name="Luttermann T."/>
            <person name="Thieme E."/>
            <person name="Hassa J."/>
            <person name="Haak M."/>
            <person name="Wittchen M."/>
            <person name="Mentz A."/>
            <person name="Persicke M."/>
            <person name="Busche T."/>
            <person name="R C."/>
        </authorList>
    </citation>
    <scope>NUCLEOTIDE SEQUENCE [LARGE SCALE GENOMIC DNA]</scope>
    <source>
        <strain evidence="12 13">2019</strain>
    </source>
</reference>
<evidence type="ECO:0000256" key="3">
    <source>
        <dbReference type="ARBA" id="ARBA00022618"/>
    </source>
</evidence>
<evidence type="ECO:0000256" key="6">
    <source>
        <dbReference type="ARBA" id="ARBA00023125"/>
    </source>
</evidence>
<protein>
    <recommendedName>
        <fullName evidence="9">Tyrosine recombinase XerC</fullName>
    </recommendedName>
</protein>
<keyword evidence="8 9" id="KW-0131">Cell cycle</keyword>
<comment type="similarity">
    <text evidence="9">Belongs to the 'phage' integrase family. XerC subfamily.</text>
</comment>
<dbReference type="InterPro" id="IPR002104">
    <property type="entry name" value="Integrase_catalytic"/>
</dbReference>
<feature type="active site" description="O-(3'-phospho-DNA)-tyrosine intermediate" evidence="9">
    <location>
        <position position="275"/>
    </location>
</feature>